<organism evidence="2 3">
    <name type="scientific">Tistlia consotensis USBA 355</name>
    <dbReference type="NCBI Taxonomy" id="560819"/>
    <lineage>
        <taxon>Bacteria</taxon>
        <taxon>Pseudomonadati</taxon>
        <taxon>Pseudomonadota</taxon>
        <taxon>Alphaproteobacteria</taxon>
        <taxon>Rhodospirillales</taxon>
        <taxon>Rhodovibrionaceae</taxon>
        <taxon>Tistlia</taxon>
    </lineage>
</organism>
<proteinExistence type="predicted"/>
<accession>A0A1Y6C1D3</accession>
<dbReference type="Proteomes" id="UP000192917">
    <property type="component" value="Unassembled WGS sequence"/>
</dbReference>
<keyword evidence="1" id="KW-0472">Membrane</keyword>
<evidence type="ECO:0000256" key="1">
    <source>
        <dbReference type="SAM" id="Phobius"/>
    </source>
</evidence>
<protein>
    <submittedName>
        <fullName evidence="2">Nitrogen fixation protein FixH</fullName>
    </submittedName>
</protein>
<dbReference type="EMBL" id="FWZX01000014">
    <property type="protein sequence ID" value="SMF40432.1"/>
    <property type="molecule type" value="Genomic_DNA"/>
</dbReference>
<dbReference type="Pfam" id="PF05751">
    <property type="entry name" value="FixH"/>
    <property type="match status" value="1"/>
</dbReference>
<reference evidence="2 3" key="1">
    <citation type="submission" date="2017-04" db="EMBL/GenBank/DDBJ databases">
        <authorList>
            <person name="Afonso C.L."/>
            <person name="Miller P.J."/>
            <person name="Scott M.A."/>
            <person name="Spackman E."/>
            <person name="Goraichik I."/>
            <person name="Dimitrov K.M."/>
            <person name="Suarez D.L."/>
            <person name="Swayne D.E."/>
        </authorList>
    </citation>
    <scope>NUCLEOTIDE SEQUENCE [LARGE SCALE GENOMIC DNA]</scope>
    <source>
        <strain evidence="2 3">USBA 355</strain>
    </source>
</reference>
<keyword evidence="3" id="KW-1185">Reference proteome</keyword>
<dbReference type="AlphaFoldDB" id="A0A1Y6C1D3"/>
<gene>
    <name evidence="2" type="ORF">SAMN05428998_11418</name>
</gene>
<keyword evidence="1" id="KW-0812">Transmembrane</keyword>
<dbReference type="InterPro" id="IPR008620">
    <property type="entry name" value="FixH"/>
</dbReference>
<sequence>MSRAALLRHRLFGESRWIPWIFVGGFGVVFAVNGIMVSTALDSWTGIVEHDYYLRGLKYNEALEDARAQAKLGWQVGVAQDNPQPGSLRLQVSLADRDGHPIAADRVVAKLERPTQTALDRAVGFSADQRGRWSAEVAALPPGQWHLRIVLHKGEHSFETVKRLMVK</sequence>
<evidence type="ECO:0000313" key="2">
    <source>
        <dbReference type="EMBL" id="SMF40432.1"/>
    </source>
</evidence>
<keyword evidence="1" id="KW-1133">Transmembrane helix</keyword>
<feature type="transmembrane region" description="Helical" evidence="1">
    <location>
        <begin position="20"/>
        <end position="41"/>
    </location>
</feature>
<evidence type="ECO:0000313" key="3">
    <source>
        <dbReference type="Proteomes" id="UP000192917"/>
    </source>
</evidence>
<dbReference type="RefSeq" id="WP_085123847.1">
    <property type="nucleotide sequence ID" value="NZ_FWZX01000014.1"/>
</dbReference>
<dbReference type="STRING" id="560819.SAMN05428998_11418"/>
<name>A0A1Y6C1D3_9PROT</name>